<dbReference type="AlphaFoldDB" id="A0A101ELI3"/>
<dbReference type="Pfam" id="PF01230">
    <property type="entry name" value="HIT"/>
    <property type="match status" value="1"/>
</dbReference>
<reference evidence="4" key="1">
    <citation type="journal article" date="2015" name="MBio">
        <title>Genome-Resolved Metagenomic Analysis Reveals Roles for Candidate Phyla and Other Microbial Community Members in Biogeochemical Transformations in Oil Reservoirs.</title>
        <authorList>
            <person name="Hu P."/>
            <person name="Tom L."/>
            <person name="Singh A."/>
            <person name="Thomas B.C."/>
            <person name="Baker B.J."/>
            <person name="Piceno Y.M."/>
            <person name="Andersen G.L."/>
            <person name="Banfield J.F."/>
        </authorList>
    </citation>
    <scope>NUCLEOTIDE SEQUENCE [LARGE SCALE GENOMIC DNA]</scope>
</reference>
<dbReference type="EMBL" id="LGFD01000023">
    <property type="protein sequence ID" value="KUK17458.1"/>
    <property type="molecule type" value="Genomic_DNA"/>
</dbReference>
<feature type="domain" description="HIT" evidence="2">
    <location>
        <begin position="1"/>
        <end position="90"/>
    </location>
</feature>
<evidence type="ECO:0000259" key="2">
    <source>
        <dbReference type="PROSITE" id="PS51084"/>
    </source>
</evidence>
<accession>A0A101ELI3</accession>
<dbReference type="PROSITE" id="PS51084">
    <property type="entry name" value="HIT_2"/>
    <property type="match status" value="1"/>
</dbReference>
<dbReference type="Proteomes" id="UP000053911">
    <property type="component" value="Unassembled WGS sequence"/>
</dbReference>
<name>A0A101ELI3_9EURY</name>
<dbReference type="InterPro" id="IPR052908">
    <property type="entry name" value="AP-4-A_phosphorylase"/>
</dbReference>
<gene>
    <name evidence="3" type="ORF">XD54_1281</name>
</gene>
<evidence type="ECO:0000313" key="4">
    <source>
        <dbReference type="Proteomes" id="UP000053911"/>
    </source>
</evidence>
<dbReference type="GeneID" id="8096791"/>
<dbReference type="RefSeq" id="WP_015850048.1">
    <property type="nucleotide sequence ID" value="NZ_LGFD01000023.1"/>
</dbReference>
<dbReference type="PANTHER" id="PTHR42997:SF1">
    <property type="entry name" value="AP-4-A PHOSPHORYLASE"/>
    <property type="match status" value="1"/>
</dbReference>
<dbReference type="InterPro" id="IPR036265">
    <property type="entry name" value="HIT-like_sf"/>
</dbReference>
<proteinExistence type="predicted"/>
<organism evidence="3 4">
    <name type="scientific">Thermococcus sibiricus</name>
    <dbReference type="NCBI Taxonomy" id="172049"/>
    <lineage>
        <taxon>Archaea</taxon>
        <taxon>Methanobacteriati</taxon>
        <taxon>Methanobacteriota</taxon>
        <taxon>Thermococci</taxon>
        <taxon>Thermococcales</taxon>
        <taxon>Thermococcaceae</taxon>
        <taxon>Thermococcus</taxon>
    </lineage>
</organism>
<dbReference type="GO" id="GO:0003824">
    <property type="term" value="F:catalytic activity"/>
    <property type="evidence" value="ECO:0007669"/>
    <property type="project" value="InterPro"/>
</dbReference>
<dbReference type="PATRIC" id="fig|172049.5.peg.107"/>
<dbReference type="InterPro" id="IPR011146">
    <property type="entry name" value="HIT-like"/>
</dbReference>
<dbReference type="SUPFAM" id="SSF54197">
    <property type="entry name" value="HIT-like"/>
    <property type="match status" value="1"/>
</dbReference>
<evidence type="ECO:0000313" key="3">
    <source>
        <dbReference type="EMBL" id="KUK17458.1"/>
    </source>
</evidence>
<dbReference type="Gene3D" id="3.30.428.10">
    <property type="entry name" value="HIT-like"/>
    <property type="match status" value="1"/>
</dbReference>
<evidence type="ECO:0000256" key="1">
    <source>
        <dbReference type="PROSITE-ProRule" id="PRU00464"/>
    </source>
</evidence>
<dbReference type="PANTHER" id="PTHR42997">
    <property type="entry name" value="HIT FAMILY HYDROLASE"/>
    <property type="match status" value="1"/>
</dbReference>
<protein>
    <submittedName>
        <fullName evidence="3">Histidine triad (HIT) protein</fullName>
    </submittedName>
</protein>
<sequence>MNCPFCTPSEDVLVYENEFIRILIDSYPANRGHLLIVPKRHVEKLEELNEKEKLVLIEGIEMAIEKLKKVLEPDGFNIGVNYPTLTGGVS</sequence>
<comment type="caution">
    <text evidence="1">Lacks conserved residue(s) required for the propagation of feature annotation.</text>
</comment>
<comment type="caution">
    <text evidence="3">The sequence shown here is derived from an EMBL/GenBank/DDBJ whole genome shotgun (WGS) entry which is preliminary data.</text>
</comment>